<gene>
    <name evidence="2" type="ORF">ADN01_16445</name>
</gene>
<dbReference type="PANTHER" id="PTHR45036">
    <property type="entry name" value="METHYLTRANSFERASE LIKE 7B"/>
    <property type="match status" value="1"/>
</dbReference>
<dbReference type="Gene3D" id="3.40.50.150">
    <property type="entry name" value="Vaccinia Virus protein VP39"/>
    <property type="match status" value="1"/>
</dbReference>
<sequence>MSNFYANKIFIPLMNRRLGSSAVQHLRRKTLSGVYGEILEIGFGSGLNLDCYPAQVCSINAVDVLPLRLFSAAPKIRVCYQIMSAENLNFPDASFDSVVSTFTLCSIPNVGAALKEIARVLKPQGTLFFLEHGKSQSQIIAMLQKLLNPLYNLLACGCNVNRDVLKLIAESGLTLQSFQQQQYGFPISGFYFSGSAIKEGNP</sequence>
<protein>
    <recommendedName>
        <fullName evidence="1">Methyltransferase type 11 domain-containing protein</fullName>
    </recommendedName>
</protein>
<evidence type="ECO:0000313" key="2">
    <source>
        <dbReference type="EMBL" id="KPL77474.1"/>
    </source>
</evidence>
<dbReference type="AlphaFoldDB" id="A0A0N8GN95"/>
<dbReference type="PANTHER" id="PTHR45036:SF1">
    <property type="entry name" value="METHYLTRANSFERASE LIKE 7A"/>
    <property type="match status" value="1"/>
</dbReference>
<dbReference type="InterPro" id="IPR029063">
    <property type="entry name" value="SAM-dependent_MTases_sf"/>
</dbReference>
<evidence type="ECO:0000313" key="3">
    <source>
        <dbReference type="Proteomes" id="UP000050501"/>
    </source>
</evidence>
<dbReference type="Proteomes" id="UP000050501">
    <property type="component" value="Unassembled WGS sequence"/>
</dbReference>
<reference evidence="2 3" key="1">
    <citation type="submission" date="2015-07" db="EMBL/GenBank/DDBJ databases">
        <title>Genome sequence of Levilinea saccharolytica DSM 16555.</title>
        <authorList>
            <person name="Hemp J."/>
            <person name="Ward L.M."/>
            <person name="Pace L.A."/>
            <person name="Fischer W.W."/>
        </authorList>
    </citation>
    <scope>NUCLEOTIDE SEQUENCE [LARGE SCALE GENOMIC DNA]</scope>
    <source>
        <strain evidence="2 3">KIBI-1</strain>
    </source>
</reference>
<dbReference type="GO" id="GO:0008757">
    <property type="term" value="F:S-adenosylmethionine-dependent methyltransferase activity"/>
    <property type="evidence" value="ECO:0007669"/>
    <property type="project" value="InterPro"/>
</dbReference>
<organism evidence="2 3">
    <name type="scientific">Levilinea saccharolytica</name>
    <dbReference type="NCBI Taxonomy" id="229921"/>
    <lineage>
        <taxon>Bacteria</taxon>
        <taxon>Bacillati</taxon>
        <taxon>Chloroflexota</taxon>
        <taxon>Anaerolineae</taxon>
        <taxon>Anaerolineales</taxon>
        <taxon>Anaerolineaceae</taxon>
        <taxon>Levilinea</taxon>
    </lineage>
</organism>
<keyword evidence="3" id="KW-1185">Reference proteome</keyword>
<dbReference type="SUPFAM" id="SSF53335">
    <property type="entry name" value="S-adenosyl-L-methionine-dependent methyltransferases"/>
    <property type="match status" value="1"/>
</dbReference>
<feature type="domain" description="Methyltransferase type 11" evidence="1">
    <location>
        <begin position="39"/>
        <end position="129"/>
    </location>
</feature>
<dbReference type="CDD" id="cd02440">
    <property type="entry name" value="AdoMet_MTases"/>
    <property type="match status" value="1"/>
</dbReference>
<proteinExistence type="predicted"/>
<accession>A0A0N8GN95</accession>
<evidence type="ECO:0000259" key="1">
    <source>
        <dbReference type="Pfam" id="PF08241"/>
    </source>
</evidence>
<dbReference type="Pfam" id="PF08241">
    <property type="entry name" value="Methyltransf_11"/>
    <property type="match status" value="1"/>
</dbReference>
<dbReference type="InterPro" id="IPR052356">
    <property type="entry name" value="Thiol_S-MT"/>
</dbReference>
<name>A0A0N8GN95_9CHLR</name>
<dbReference type="PATRIC" id="fig|229921.5.peg.2732"/>
<dbReference type="InterPro" id="IPR013216">
    <property type="entry name" value="Methyltransf_11"/>
</dbReference>
<dbReference type="EMBL" id="LGCM01000060">
    <property type="protein sequence ID" value="KPL77474.1"/>
    <property type="molecule type" value="Genomic_DNA"/>
</dbReference>
<dbReference type="STRING" id="229921.ADN01_16445"/>
<comment type="caution">
    <text evidence="2">The sequence shown here is derived from an EMBL/GenBank/DDBJ whole genome shotgun (WGS) entry which is preliminary data.</text>
</comment>